<dbReference type="CDD" id="cd10922">
    <property type="entry name" value="CE4_PelA_like_C"/>
    <property type="match status" value="1"/>
</dbReference>
<name>A0A3B1DRN1_9ZZZZ</name>
<proteinExistence type="predicted"/>
<gene>
    <name evidence="1" type="ORF">MNBD_NITROSPINAE05-1158</name>
</gene>
<sequence>MKIRSILFSVLIVLIFWSTGFANTEPTVPRTIITFYDSKENPDIRMTRTHRYVEMPLNHLGLKFKFLDINKPLPPLKDLKDIRGVFTWFESDSMPNPSKFLSWAGQLMDKKIKWVIFGNLGVNADLRGKKTPLPLINRYLGRLGLGTEEHWKQVTYDVKLIYKNKQMLGFERPYAGVLPPFPQVYRLNETTRTILSASWGKNHKAKSNLIVIGPDGGYAAPGYSIYDRGDFHQWHLDPFEFFRRVFATDDLPKPDVTTLSGRRVYYSHIDGDGWRNVTEIESYHDTRELSAEVIFNEALQPFPDLPVTVAPVVGDLDPKWYGSEDILAHARKILALPQVEAGSHTYSHPYYWKYYKDYKAEKEWREFLEKKQPPDGPIAKRFAPFLPKKKIEPAQALKKKSKEKDNPIPKMYDYPRAYLDYPFDLNQEIIGSIEFINNLCPPGKKVKVLQWSGDTSPFPAALAKTRQIQVMNINGGDPRFDSEFPSRSWLSPIGFQNEDQLQIYTSASNENTYTQLWEDKFFGFQNLIGTVKNTESPRRLKPFNIYYHMYSGQKTASLGALVKNLKYAQSQEIAPVATSHYAQIAEGFYSTRFVPLGPKRWRIKNRGSLQTIRFDDAARLAVDMQKSPGVIGQRHFQGSLYVALDSEKKDPVIELQEFSPGEKLPASAQPYLVQGRWHIWNLESPGKHQTTFWAQGFGDGEMVWKVPEPGPYQFSLSNDTGVGQTLSAVADADGILKIKFEYNAMENVKITLTQVQPAL</sequence>
<organism evidence="1">
    <name type="scientific">hydrothermal vent metagenome</name>
    <dbReference type="NCBI Taxonomy" id="652676"/>
    <lineage>
        <taxon>unclassified sequences</taxon>
        <taxon>metagenomes</taxon>
        <taxon>ecological metagenomes</taxon>
    </lineage>
</organism>
<evidence type="ECO:0000313" key="1">
    <source>
        <dbReference type="EMBL" id="VAX31357.1"/>
    </source>
</evidence>
<reference evidence="1" key="1">
    <citation type="submission" date="2018-06" db="EMBL/GenBank/DDBJ databases">
        <authorList>
            <person name="Zhirakovskaya E."/>
        </authorList>
    </citation>
    <scope>NUCLEOTIDE SEQUENCE</scope>
</reference>
<accession>A0A3B1DRN1</accession>
<dbReference type="EMBL" id="UOGG01000153">
    <property type="protein sequence ID" value="VAX31357.1"/>
    <property type="molecule type" value="Genomic_DNA"/>
</dbReference>
<dbReference type="PANTHER" id="PTHR35882">
    <property type="entry name" value="PELA"/>
    <property type="match status" value="1"/>
</dbReference>
<dbReference type="AlphaFoldDB" id="A0A3B1DRN1"/>
<dbReference type="PANTHER" id="PTHR35882:SF2">
    <property type="entry name" value="PELA"/>
    <property type="match status" value="1"/>
</dbReference>
<protein>
    <submittedName>
        <fullName evidence="1">Extracellular Matrix protein PelA</fullName>
    </submittedName>
</protein>